<accession>A0ABX1TJR9</accession>
<keyword evidence="2 3" id="KW-0802">TPR repeat</keyword>
<dbReference type="Gene3D" id="1.25.40.10">
    <property type="entry name" value="Tetratricopeptide repeat domain"/>
    <property type="match status" value="1"/>
</dbReference>
<evidence type="ECO:0000256" key="4">
    <source>
        <dbReference type="SAM" id="MobiDB-lite"/>
    </source>
</evidence>
<evidence type="ECO:0000313" key="6">
    <source>
        <dbReference type="Proteomes" id="UP000760480"/>
    </source>
</evidence>
<dbReference type="InterPro" id="IPR011990">
    <property type="entry name" value="TPR-like_helical_dom_sf"/>
</dbReference>
<feature type="repeat" description="TPR" evidence="3">
    <location>
        <begin position="124"/>
        <end position="157"/>
    </location>
</feature>
<feature type="region of interest" description="Disordered" evidence="4">
    <location>
        <begin position="65"/>
        <end position="89"/>
    </location>
</feature>
<name>A0ABX1TJR9_9GAMM</name>
<dbReference type="PROSITE" id="PS50005">
    <property type="entry name" value="TPR"/>
    <property type="match status" value="1"/>
</dbReference>
<dbReference type="Pfam" id="PF07719">
    <property type="entry name" value="TPR_2"/>
    <property type="match status" value="1"/>
</dbReference>
<reference evidence="5 6" key="1">
    <citation type="submission" date="2019-03" db="EMBL/GenBank/DDBJ databases">
        <title>Metabolic reconstructions from genomes of highly enriched 'Candidatus Accumulibacter' and 'Candidatus Competibacter' bioreactor populations.</title>
        <authorList>
            <person name="Annavajhala M.K."/>
            <person name="Welles L."/>
            <person name="Abbas B."/>
            <person name="Sorokin D."/>
            <person name="Park H."/>
            <person name="Van Loosdrecht M."/>
            <person name="Chandran K."/>
        </authorList>
    </citation>
    <scope>NUCLEOTIDE SEQUENCE [LARGE SCALE GENOMIC DNA]</scope>
    <source>
        <strain evidence="5 6">SBR_G</strain>
    </source>
</reference>
<dbReference type="InterPro" id="IPR019734">
    <property type="entry name" value="TPR_rpt"/>
</dbReference>
<proteinExistence type="predicted"/>
<evidence type="ECO:0000256" key="1">
    <source>
        <dbReference type="ARBA" id="ARBA00022737"/>
    </source>
</evidence>
<dbReference type="Proteomes" id="UP000760480">
    <property type="component" value="Unassembled WGS sequence"/>
</dbReference>
<dbReference type="InterPro" id="IPR013105">
    <property type="entry name" value="TPR_2"/>
</dbReference>
<evidence type="ECO:0000256" key="3">
    <source>
        <dbReference type="PROSITE-ProRule" id="PRU00339"/>
    </source>
</evidence>
<organism evidence="5 6">
    <name type="scientific">Candidatus Competibacter phosphatis</name>
    <dbReference type="NCBI Taxonomy" id="221280"/>
    <lineage>
        <taxon>Bacteria</taxon>
        <taxon>Pseudomonadati</taxon>
        <taxon>Pseudomonadota</taxon>
        <taxon>Gammaproteobacteria</taxon>
        <taxon>Candidatus Competibacteraceae</taxon>
        <taxon>Candidatus Competibacter</taxon>
    </lineage>
</organism>
<dbReference type="SUPFAM" id="SSF48452">
    <property type="entry name" value="TPR-like"/>
    <property type="match status" value="1"/>
</dbReference>
<comment type="caution">
    <text evidence="5">The sequence shown here is derived from an EMBL/GenBank/DDBJ whole genome shotgun (WGS) entry which is preliminary data.</text>
</comment>
<dbReference type="SMART" id="SM00028">
    <property type="entry name" value="TPR"/>
    <property type="match status" value="2"/>
</dbReference>
<gene>
    <name evidence="5" type="ORF">E4P82_10720</name>
</gene>
<keyword evidence="1" id="KW-0677">Repeat</keyword>
<protein>
    <submittedName>
        <fullName evidence="5">Tetratricopeptide repeat protein</fullName>
    </submittedName>
</protein>
<keyword evidence="6" id="KW-1185">Reference proteome</keyword>
<sequence length="205" mass="23134">MGHGVFDWRRISNKTWEHAARSTKSFLIRRSPERFAQMPCRIALIVAYCMVLAGCATMQGTSTSLEAPVSRSPDDRAVPSNAPPAPSPSADFIEERARQAYATGRWDVAEGYYLQLARLQPQDAGPWFQLGNLYAEQGRLDMAERAYREALRRRDDARTLHNLGLVQVRLGVGALREAWERLPPNDPARQQTHEFLRALLDAMAQ</sequence>
<dbReference type="EMBL" id="SPMZ01000029">
    <property type="protein sequence ID" value="NMQ19627.1"/>
    <property type="molecule type" value="Genomic_DNA"/>
</dbReference>
<evidence type="ECO:0000313" key="5">
    <source>
        <dbReference type="EMBL" id="NMQ19627.1"/>
    </source>
</evidence>
<evidence type="ECO:0000256" key="2">
    <source>
        <dbReference type="ARBA" id="ARBA00022803"/>
    </source>
</evidence>